<feature type="non-terminal residue" evidence="1">
    <location>
        <position position="1"/>
    </location>
</feature>
<evidence type="ECO:0000313" key="2">
    <source>
        <dbReference type="Proteomes" id="UP001434883"/>
    </source>
</evidence>
<gene>
    <name evidence="1" type="ORF">XENOCAPTIV_012369</name>
</gene>
<proteinExistence type="predicted"/>
<name>A0ABV0R574_9TELE</name>
<comment type="caution">
    <text evidence="1">The sequence shown here is derived from an EMBL/GenBank/DDBJ whole genome shotgun (WGS) entry which is preliminary data.</text>
</comment>
<reference evidence="1 2" key="1">
    <citation type="submission" date="2021-06" db="EMBL/GenBank/DDBJ databases">
        <authorList>
            <person name="Palmer J.M."/>
        </authorList>
    </citation>
    <scope>NUCLEOTIDE SEQUENCE [LARGE SCALE GENOMIC DNA]</scope>
    <source>
        <strain evidence="1 2">XC_2019</strain>
        <tissue evidence="1">Muscle</tissue>
    </source>
</reference>
<dbReference type="Proteomes" id="UP001434883">
    <property type="component" value="Unassembled WGS sequence"/>
</dbReference>
<organism evidence="1 2">
    <name type="scientific">Xenoophorus captivus</name>
    <dbReference type="NCBI Taxonomy" id="1517983"/>
    <lineage>
        <taxon>Eukaryota</taxon>
        <taxon>Metazoa</taxon>
        <taxon>Chordata</taxon>
        <taxon>Craniata</taxon>
        <taxon>Vertebrata</taxon>
        <taxon>Euteleostomi</taxon>
        <taxon>Actinopterygii</taxon>
        <taxon>Neopterygii</taxon>
        <taxon>Teleostei</taxon>
        <taxon>Neoteleostei</taxon>
        <taxon>Acanthomorphata</taxon>
        <taxon>Ovalentaria</taxon>
        <taxon>Atherinomorphae</taxon>
        <taxon>Cyprinodontiformes</taxon>
        <taxon>Goodeidae</taxon>
        <taxon>Xenoophorus</taxon>
    </lineage>
</organism>
<keyword evidence="2" id="KW-1185">Reference proteome</keyword>
<accession>A0ABV0R574</accession>
<dbReference type="EMBL" id="JAHRIN010033869">
    <property type="protein sequence ID" value="MEQ2202687.1"/>
    <property type="molecule type" value="Genomic_DNA"/>
</dbReference>
<evidence type="ECO:0000313" key="1">
    <source>
        <dbReference type="EMBL" id="MEQ2202687.1"/>
    </source>
</evidence>
<protein>
    <submittedName>
        <fullName evidence="1">Uncharacterized protein</fullName>
    </submittedName>
</protein>
<sequence length="123" mass="12679">MAVPISGARASYSDDPLPGLPAISFMRGFHKPTSLAEASSLKAVACLVCSSHKGLGKAAVGKDGAIRRTAQTGSMAGKITFILRGRAPPIHHGPCGTPQVSVNVFLGVHFTIGQSCPVLWDGL</sequence>